<dbReference type="PANTHER" id="PTHR37018:SF1">
    <property type="entry name" value="CULTURE SPECIFIC PROTEIN, PUTATIVE (AFU_ORTHOLOGUE AFUA_2G00130)-RELATED"/>
    <property type="match status" value="1"/>
</dbReference>
<dbReference type="AlphaFoldDB" id="A0A450T1Y8"/>
<sequence>MVVSATNAAVLPDFTPRVFNHDIMSCTADGVTGNHLYSGRALGMTGTGDLIQLHPDLKPEWPLIRKHYRRIGLHCTDQIIWHLDHRGLSENTGHNISVFYFGANEHAARPDNNWFLAVDYINSKNNFMALAKALRIPTPDTQCFDDVGKIGDREIADIAFPCYLKAAISVSGVGIYRCANETELRQALMRFSPNTPVQVQQEVTTNIFLNLQYEVNGEGYSRLAATEQILDGPVHQGNRFPATHEPWDCVEPMADWLCNSGIQGIFAFDIAVVDESGDAKYLVIECNPRFNGASYPTVIAHKLGITHWSACVFHTNHRSLRDLNLNGLEYNASRKEGIIIVNWGPILVGKLLVLLAGPAATQQRLARELQKRL</sequence>
<accession>A0A450T1Y8</accession>
<dbReference type="GO" id="GO:0005524">
    <property type="term" value="F:ATP binding"/>
    <property type="evidence" value="ECO:0007669"/>
    <property type="project" value="UniProtKB-UniRule"/>
</dbReference>
<dbReference type="SUPFAM" id="SSF56059">
    <property type="entry name" value="Glutathione synthetase ATP-binding domain-like"/>
    <property type="match status" value="1"/>
</dbReference>
<evidence type="ECO:0000313" key="3">
    <source>
        <dbReference type="EMBL" id="VFJ60493.1"/>
    </source>
</evidence>
<reference evidence="3" key="1">
    <citation type="submission" date="2019-02" db="EMBL/GenBank/DDBJ databases">
        <authorList>
            <person name="Gruber-Vodicka R. H."/>
            <person name="Seah K. B. B."/>
        </authorList>
    </citation>
    <scope>NUCLEOTIDE SEQUENCE</scope>
    <source>
        <strain evidence="4">BECK_BZ106</strain>
        <strain evidence="3">BECK_BZ15</strain>
    </source>
</reference>
<feature type="domain" description="ATP-grasp" evidence="2">
    <location>
        <begin position="128"/>
        <end position="316"/>
    </location>
</feature>
<dbReference type="GO" id="GO:0046872">
    <property type="term" value="F:metal ion binding"/>
    <property type="evidence" value="ECO:0007669"/>
    <property type="project" value="InterPro"/>
</dbReference>
<dbReference type="InterPro" id="IPR053269">
    <property type="entry name" value="Asp-Met_ligase"/>
</dbReference>
<keyword evidence="1" id="KW-0547">Nucleotide-binding</keyword>
<proteinExistence type="predicted"/>
<dbReference type="EMBL" id="CAADFD010000146">
    <property type="protein sequence ID" value="VFJ68556.1"/>
    <property type="molecule type" value="Genomic_DNA"/>
</dbReference>
<dbReference type="Gene3D" id="3.30.470.20">
    <property type="entry name" value="ATP-grasp fold, B domain"/>
    <property type="match status" value="1"/>
</dbReference>
<evidence type="ECO:0000313" key="4">
    <source>
        <dbReference type="EMBL" id="VFJ68556.1"/>
    </source>
</evidence>
<organism evidence="3">
    <name type="scientific">Candidatus Kentrum sp. FW</name>
    <dbReference type="NCBI Taxonomy" id="2126338"/>
    <lineage>
        <taxon>Bacteria</taxon>
        <taxon>Pseudomonadati</taxon>
        <taxon>Pseudomonadota</taxon>
        <taxon>Gammaproteobacteria</taxon>
        <taxon>Candidatus Kentrum</taxon>
    </lineage>
</organism>
<evidence type="ECO:0000259" key="2">
    <source>
        <dbReference type="PROSITE" id="PS50975"/>
    </source>
</evidence>
<gene>
    <name evidence="3" type="ORF">BECKFW1821A_GA0114235_11037</name>
    <name evidence="4" type="ORF">BECKFW1821B_GA0114236_11464</name>
</gene>
<dbReference type="PANTHER" id="PTHR37018">
    <property type="entry name" value="CULTURE SPECIFIC PROTEIN, PUTATIVE (AFU_ORTHOLOGUE AFUA_2G00130)-RELATED"/>
    <property type="match status" value="1"/>
</dbReference>
<dbReference type="PROSITE" id="PS50975">
    <property type="entry name" value="ATP_GRASP"/>
    <property type="match status" value="1"/>
</dbReference>
<name>A0A450T1Y8_9GAMM</name>
<dbReference type="InterPro" id="IPR011761">
    <property type="entry name" value="ATP-grasp"/>
</dbReference>
<keyword evidence="1" id="KW-0067">ATP-binding</keyword>
<evidence type="ECO:0000256" key="1">
    <source>
        <dbReference type="PROSITE-ProRule" id="PRU00409"/>
    </source>
</evidence>
<dbReference type="EMBL" id="CAADEW010000103">
    <property type="protein sequence ID" value="VFJ60493.1"/>
    <property type="molecule type" value="Genomic_DNA"/>
</dbReference>
<protein>
    <recommendedName>
        <fullName evidence="2">ATP-grasp domain-containing protein</fullName>
    </recommendedName>
</protein>